<evidence type="ECO:0000313" key="2">
    <source>
        <dbReference type="EMBL" id="OAH12355.1"/>
    </source>
</evidence>
<keyword evidence="3" id="KW-1185">Reference proteome</keyword>
<comment type="caution">
    <text evidence="2">The sequence shown here is derived from an EMBL/GenBank/DDBJ whole genome shotgun (WGS) entry which is preliminary data.</text>
</comment>
<organism evidence="2 3">
    <name type="scientific">Streptomyces jeddahensis</name>
    <dbReference type="NCBI Taxonomy" id="1716141"/>
    <lineage>
        <taxon>Bacteria</taxon>
        <taxon>Bacillati</taxon>
        <taxon>Actinomycetota</taxon>
        <taxon>Actinomycetes</taxon>
        <taxon>Kitasatosporales</taxon>
        <taxon>Streptomycetaceae</taxon>
        <taxon>Streptomyces</taxon>
    </lineage>
</organism>
<proteinExistence type="predicted"/>
<protein>
    <submittedName>
        <fullName evidence="2">Uncharacterized protein</fullName>
    </submittedName>
</protein>
<accession>A0A177HN73</accession>
<gene>
    <name evidence="2" type="ORF">STSP_43880</name>
</gene>
<feature type="region of interest" description="Disordered" evidence="1">
    <location>
        <begin position="15"/>
        <end position="60"/>
    </location>
</feature>
<sequence>MSTVTAPTTVIEVAGASSLEAGRRPVTCGDGPEVGPEVGPKMAQKTGQKMDRPPPGQRQP</sequence>
<feature type="compositionally biased region" description="Low complexity" evidence="1">
    <location>
        <begin position="31"/>
        <end position="40"/>
    </location>
</feature>
<reference evidence="2 3" key="1">
    <citation type="submission" date="2015-12" db="EMBL/GenBank/DDBJ databases">
        <title>Genome sequence of Streptomyces sp. G25.</title>
        <authorList>
            <person name="Poehlein A."/>
            <person name="Roettig A."/>
            <person name="Hiessl S."/>
            <person name="Hauschild P."/>
            <person name="Schauer J."/>
            <person name="Madkour M.H."/>
            <person name="Al-Ansari A.M."/>
            <person name="Almakishah N.H."/>
            <person name="Steinbuechel A."/>
            <person name="Daniel R."/>
        </authorList>
    </citation>
    <scope>NUCLEOTIDE SEQUENCE [LARGE SCALE GENOMIC DNA]</scope>
    <source>
        <strain evidence="3">G25(2015)</strain>
    </source>
</reference>
<dbReference type="Proteomes" id="UP000077381">
    <property type="component" value="Unassembled WGS sequence"/>
</dbReference>
<dbReference type="AlphaFoldDB" id="A0A177HN73"/>
<name>A0A177HN73_9ACTN</name>
<dbReference type="EMBL" id="LOHS01000092">
    <property type="protein sequence ID" value="OAH12355.1"/>
    <property type="molecule type" value="Genomic_DNA"/>
</dbReference>
<evidence type="ECO:0000256" key="1">
    <source>
        <dbReference type="SAM" id="MobiDB-lite"/>
    </source>
</evidence>
<evidence type="ECO:0000313" key="3">
    <source>
        <dbReference type="Proteomes" id="UP000077381"/>
    </source>
</evidence>